<dbReference type="EMBL" id="WFLM01000004">
    <property type="protein sequence ID" value="KAB8038070.1"/>
    <property type="molecule type" value="Genomic_DNA"/>
</dbReference>
<dbReference type="SMART" id="SM00382">
    <property type="entry name" value="AAA"/>
    <property type="match status" value="1"/>
</dbReference>
<comment type="caution">
    <text evidence="5">The sequence shown here is derived from an EMBL/GenBank/DDBJ whole genome shotgun (WGS) entry which is preliminary data.</text>
</comment>
<keyword evidence="6" id="KW-1185">Reference proteome</keyword>
<name>A0A6N6VRM8_9BACT</name>
<sequence length="245" mass="27925">MIKISVENYSYQNKEPVIKNINITLKEGKITSLIGASGCGKSTFLRVLMGMETGATGQIEFKNQDFSFQKWNIKQKLFSMVPQVPHLLPWKNILNNIIIAISNEKVTKEQKSKEEIAINALKVVQLENHKNKFPDEISLGMAQRVSFARALVLDTQAILLDEPFASLDAHTRYILQEWLANKILETNKYAILVTHDVREALFLSEEIHVLKGIPSEINKTFYNENRNEKSNIKTEKEIISLIGIN</sequence>
<dbReference type="GO" id="GO:0016887">
    <property type="term" value="F:ATP hydrolysis activity"/>
    <property type="evidence" value="ECO:0007669"/>
    <property type="project" value="InterPro"/>
</dbReference>
<proteinExistence type="predicted"/>
<keyword evidence="1" id="KW-0813">Transport</keyword>
<dbReference type="PROSITE" id="PS50893">
    <property type="entry name" value="ABC_TRANSPORTER_2"/>
    <property type="match status" value="1"/>
</dbReference>
<keyword evidence="2" id="KW-0547">Nucleotide-binding</keyword>
<dbReference type="Proteomes" id="UP000437748">
    <property type="component" value="Unassembled WGS sequence"/>
</dbReference>
<gene>
    <name evidence="5" type="ORF">GCL60_12925</name>
</gene>
<dbReference type="InterPro" id="IPR027417">
    <property type="entry name" value="P-loop_NTPase"/>
</dbReference>
<evidence type="ECO:0000256" key="3">
    <source>
        <dbReference type="ARBA" id="ARBA00022840"/>
    </source>
</evidence>
<dbReference type="SUPFAM" id="SSF52540">
    <property type="entry name" value="P-loop containing nucleoside triphosphate hydrolases"/>
    <property type="match status" value="1"/>
</dbReference>
<evidence type="ECO:0000313" key="5">
    <source>
        <dbReference type="EMBL" id="KAB8038070.1"/>
    </source>
</evidence>
<dbReference type="InterPro" id="IPR003593">
    <property type="entry name" value="AAA+_ATPase"/>
</dbReference>
<dbReference type="Pfam" id="PF00005">
    <property type="entry name" value="ABC_tran"/>
    <property type="match status" value="1"/>
</dbReference>
<dbReference type="InterPro" id="IPR003439">
    <property type="entry name" value="ABC_transporter-like_ATP-bd"/>
</dbReference>
<evidence type="ECO:0000313" key="6">
    <source>
        <dbReference type="Proteomes" id="UP000437748"/>
    </source>
</evidence>
<dbReference type="AlphaFoldDB" id="A0A6N6VRM8"/>
<protein>
    <submittedName>
        <fullName evidence="5">ATP-binding cassette domain-containing protein</fullName>
    </submittedName>
</protein>
<dbReference type="GO" id="GO:0005524">
    <property type="term" value="F:ATP binding"/>
    <property type="evidence" value="ECO:0007669"/>
    <property type="project" value="UniProtKB-KW"/>
</dbReference>
<feature type="domain" description="ABC transporter" evidence="4">
    <location>
        <begin position="2"/>
        <end position="237"/>
    </location>
</feature>
<evidence type="ECO:0000256" key="2">
    <source>
        <dbReference type="ARBA" id="ARBA00022741"/>
    </source>
</evidence>
<keyword evidence="3 5" id="KW-0067">ATP-binding</keyword>
<evidence type="ECO:0000256" key="1">
    <source>
        <dbReference type="ARBA" id="ARBA00022448"/>
    </source>
</evidence>
<organism evidence="5 6">
    <name type="scientific">Silvanigrella paludirubra</name>
    <dbReference type="NCBI Taxonomy" id="2499159"/>
    <lineage>
        <taxon>Bacteria</taxon>
        <taxon>Pseudomonadati</taxon>
        <taxon>Bdellovibrionota</taxon>
        <taxon>Oligoflexia</taxon>
        <taxon>Silvanigrellales</taxon>
        <taxon>Silvanigrellaceae</taxon>
        <taxon>Silvanigrella</taxon>
    </lineage>
</organism>
<dbReference type="InterPro" id="IPR050166">
    <property type="entry name" value="ABC_transporter_ATP-bind"/>
</dbReference>
<dbReference type="InterPro" id="IPR017871">
    <property type="entry name" value="ABC_transporter-like_CS"/>
</dbReference>
<dbReference type="PROSITE" id="PS00211">
    <property type="entry name" value="ABC_TRANSPORTER_1"/>
    <property type="match status" value="1"/>
</dbReference>
<evidence type="ECO:0000259" key="4">
    <source>
        <dbReference type="PROSITE" id="PS50893"/>
    </source>
</evidence>
<dbReference type="OrthoDB" id="5297288at2"/>
<dbReference type="Gene3D" id="3.40.50.300">
    <property type="entry name" value="P-loop containing nucleotide triphosphate hydrolases"/>
    <property type="match status" value="1"/>
</dbReference>
<accession>A0A6N6VRM8</accession>
<dbReference type="PANTHER" id="PTHR42788">
    <property type="entry name" value="TAURINE IMPORT ATP-BINDING PROTEIN-RELATED"/>
    <property type="match status" value="1"/>
</dbReference>
<dbReference type="RefSeq" id="WP_153421147.1">
    <property type="nucleotide sequence ID" value="NZ_WFLM01000004.1"/>
</dbReference>
<dbReference type="PANTHER" id="PTHR42788:SF2">
    <property type="entry name" value="ABC TRANSPORTER ATP-BINDING PROTEIN"/>
    <property type="match status" value="1"/>
</dbReference>
<reference evidence="5 6" key="1">
    <citation type="submission" date="2019-10" db="EMBL/GenBank/DDBJ databases">
        <title>New species of Slilvanegrellaceae.</title>
        <authorList>
            <person name="Pitt A."/>
            <person name="Hahn M.W."/>
        </authorList>
    </citation>
    <scope>NUCLEOTIDE SEQUENCE [LARGE SCALE GENOMIC DNA]</scope>
    <source>
        <strain evidence="5 6">SP-Ram-0.45-NSY-1</strain>
    </source>
</reference>